<accession>A0A1G1V6P8</accession>
<dbReference type="Proteomes" id="UP000178272">
    <property type="component" value="Unassembled WGS sequence"/>
</dbReference>
<dbReference type="PANTHER" id="PTHR14209:SF19">
    <property type="entry name" value="ISOAMYL ACETATE-HYDROLYZING ESTERASE 1 HOMOLOG"/>
    <property type="match status" value="1"/>
</dbReference>
<dbReference type="SUPFAM" id="SSF52266">
    <property type="entry name" value="SGNH hydrolase"/>
    <property type="match status" value="1"/>
</dbReference>
<feature type="domain" description="SGNH hydrolase-type esterase" evidence="1">
    <location>
        <begin position="6"/>
        <end position="195"/>
    </location>
</feature>
<name>A0A1G1V6P8_9BACT</name>
<dbReference type="PANTHER" id="PTHR14209">
    <property type="entry name" value="ISOAMYL ACETATE-HYDROLYZING ESTERASE 1"/>
    <property type="match status" value="1"/>
</dbReference>
<dbReference type="Pfam" id="PF13472">
    <property type="entry name" value="Lipase_GDSL_2"/>
    <property type="match status" value="1"/>
</dbReference>
<dbReference type="InterPro" id="IPR036514">
    <property type="entry name" value="SGNH_hydro_sf"/>
</dbReference>
<proteinExistence type="predicted"/>
<dbReference type="InterPro" id="IPR013830">
    <property type="entry name" value="SGNH_hydro"/>
</dbReference>
<dbReference type="Gene3D" id="3.40.50.1110">
    <property type="entry name" value="SGNH hydrolase"/>
    <property type="match status" value="1"/>
</dbReference>
<reference evidence="2 3" key="1">
    <citation type="journal article" date="2016" name="Nat. Commun.">
        <title>Thousands of microbial genomes shed light on interconnected biogeochemical processes in an aquifer system.</title>
        <authorList>
            <person name="Anantharaman K."/>
            <person name="Brown C.T."/>
            <person name="Hug L.A."/>
            <person name="Sharon I."/>
            <person name="Castelle C.J."/>
            <person name="Probst A.J."/>
            <person name="Thomas B.C."/>
            <person name="Singh A."/>
            <person name="Wilkins M.J."/>
            <person name="Karaoz U."/>
            <person name="Brodie E.L."/>
            <person name="Williams K.H."/>
            <person name="Hubbard S.S."/>
            <person name="Banfield J.F."/>
        </authorList>
    </citation>
    <scope>NUCLEOTIDE SEQUENCE [LARGE SCALE GENOMIC DNA]</scope>
</reference>
<evidence type="ECO:0000259" key="1">
    <source>
        <dbReference type="Pfam" id="PF13472"/>
    </source>
</evidence>
<protein>
    <recommendedName>
        <fullName evidence="1">SGNH hydrolase-type esterase domain-containing protein</fullName>
    </recommendedName>
</protein>
<dbReference type="InterPro" id="IPR045136">
    <property type="entry name" value="Iah1-like"/>
</dbReference>
<evidence type="ECO:0000313" key="2">
    <source>
        <dbReference type="EMBL" id="OGY11095.1"/>
    </source>
</evidence>
<organism evidence="2 3">
    <name type="scientific">Candidatus Blackburnbacteria bacterium RIFCSPHIGHO2_12_FULL_41_13b</name>
    <dbReference type="NCBI Taxonomy" id="1797517"/>
    <lineage>
        <taxon>Bacteria</taxon>
        <taxon>Candidatus Blackburniibacteriota</taxon>
    </lineage>
</organism>
<dbReference type="EMBL" id="MHCA01000044">
    <property type="protein sequence ID" value="OGY11095.1"/>
    <property type="molecule type" value="Genomic_DNA"/>
</dbReference>
<dbReference type="STRING" id="1797517.A3F61_04415"/>
<comment type="caution">
    <text evidence="2">The sequence shown here is derived from an EMBL/GenBank/DDBJ whole genome shotgun (WGS) entry which is preliminary data.</text>
</comment>
<sequence length="211" mass="24510">MAQIFIFGDSITFGQWDKNGGWVERLKNDLSSRSIASNQENYYEVHNLGVPGDTTKDLLERFEGEYLARRDENEETIFVFAIGINDSALLTKDKTNSISKEAFRRNIKELVACAQKYSVKLLFVGLTPVDETKTNPWGLLRQKAYLNSEIEEYNRILIEFCEENGLPFVDTFDKFRYDCKDCLEDGLHPNSQGHEYIFERVRKKLEEVKII</sequence>
<dbReference type="AlphaFoldDB" id="A0A1G1V6P8"/>
<gene>
    <name evidence="2" type="ORF">A3F61_04415</name>
</gene>
<evidence type="ECO:0000313" key="3">
    <source>
        <dbReference type="Proteomes" id="UP000178272"/>
    </source>
</evidence>